<dbReference type="Gene3D" id="3.40.190.100">
    <property type="entry name" value="Glycine betaine-binding periplasmic protein, domain 2"/>
    <property type="match status" value="1"/>
</dbReference>
<dbReference type="Gene3D" id="3.10.105.10">
    <property type="entry name" value="Dipeptide-binding Protein, Domain 3"/>
    <property type="match status" value="2"/>
</dbReference>
<dbReference type="AlphaFoldDB" id="A0A939QAF4"/>
<feature type="signal peptide" evidence="5">
    <location>
        <begin position="1"/>
        <end position="19"/>
    </location>
</feature>
<dbReference type="SUPFAM" id="SSF53850">
    <property type="entry name" value="Periplasmic binding protein-like II"/>
    <property type="match status" value="1"/>
</dbReference>
<protein>
    <submittedName>
        <fullName evidence="7">Glycine betaine ABC transporter substrate-binding protein</fullName>
    </submittedName>
</protein>
<dbReference type="GO" id="GO:0005275">
    <property type="term" value="F:amine transmembrane transporter activity"/>
    <property type="evidence" value="ECO:0007669"/>
    <property type="project" value="TreeGrafter"/>
</dbReference>
<dbReference type="PROSITE" id="PS51257">
    <property type="entry name" value="PROKAR_LIPOPROTEIN"/>
    <property type="match status" value="1"/>
</dbReference>
<evidence type="ECO:0000256" key="5">
    <source>
        <dbReference type="SAM" id="SignalP"/>
    </source>
</evidence>
<evidence type="ECO:0000256" key="4">
    <source>
        <dbReference type="ARBA" id="ARBA00023136"/>
    </source>
</evidence>
<dbReference type="InterPro" id="IPR007210">
    <property type="entry name" value="ABC_Gly_betaine_transp_sub-bd"/>
</dbReference>
<keyword evidence="2" id="KW-0813">Transport</keyword>
<keyword evidence="5" id="KW-0732">Signal</keyword>
<dbReference type="GO" id="GO:0015871">
    <property type="term" value="P:choline transport"/>
    <property type="evidence" value="ECO:0007669"/>
    <property type="project" value="TreeGrafter"/>
</dbReference>
<keyword evidence="8" id="KW-1185">Reference proteome</keyword>
<dbReference type="Pfam" id="PF04069">
    <property type="entry name" value="OpuAC"/>
    <property type="match status" value="1"/>
</dbReference>
<evidence type="ECO:0000313" key="7">
    <source>
        <dbReference type="EMBL" id="MBO2988622.1"/>
    </source>
</evidence>
<dbReference type="CDD" id="cd13639">
    <property type="entry name" value="PBP2_OpuAC_like"/>
    <property type="match status" value="1"/>
</dbReference>
<keyword evidence="3" id="KW-1003">Cell membrane</keyword>
<evidence type="ECO:0000256" key="1">
    <source>
        <dbReference type="ARBA" id="ARBA00004236"/>
    </source>
</evidence>
<evidence type="ECO:0000313" key="8">
    <source>
        <dbReference type="Proteomes" id="UP000668403"/>
    </source>
</evidence>
<comment type="subcellular location">
    <subcellularLocation>
        <location evidence="1">Cell membrane</location>
    </subcellularLocation>
</comment>
<name>A0A939QAF4_9MICO</name>
<dbReference type="GO" id="GO:0043190">
    <property type="term" value="C:ATP-binding cassette (ABC) transporter complex"/>
    <property type="evidence" value="ECO:0007669"/>
    <property type="project" value="InterPro"/>
</dbReference>
<dbReference type="EMBL" id="JAGFBF010000001">
    <property type="protein sequence ID" value="MBO2988622.1"/>
    <property type="molecule type" value="Genomic_DNA"/>
</dbReference>
<dbReference type="GO" id="GO:0031460">
    <property type="term" value="P:glycine betaine transport"/>
    <property type="evidence" value="ECO:0007669"/>
    <property type="project" value="TreeGrafter"/>
</dbReference>
<evidence type="ECO:0000256" key="3">
    <source>
        <dbReference type="ARBA" id="ARBA00022475"/>
    </source>
</evidence>
<organism evidence="7 8">
    <name type="scientific">Leucobacter tardus</name>
    <dbReference type="NCBI Taxonomy" id="501483"/>
    <lineage>
        <taxon>Bacteria</taxon>
        <taxon>Bacillati</taxon>
        <taxon>Actinomycetota</taxon>
        <taxon>Actinomycetes</taxon>
        <taxon>Micrococcales</taxon>
        <taxon>Microbacteriaceae</taxon>
        <taxon>Leucobacter</taxon>
    </lineage>
</organism>
<dbReference type="Proteomes" id="UP000668403">
    <property type="component" value="Unassembled WGS sequence"/>
</dbReference>
<dbReference type="PANTHER" id="PTHR47737">
    <property type="entry name" value="GLYCINE BETAINE/PROLINE BETAINE TRANSPORT SYSTEM PERMEASE PROTEIN PROW"/>
    <property type="match status" value="1"/>
</dbReference>
<sequence>MKKKFLTSALALGAAGALALTGCAGGSDSGSGDGDSKGTVTFGLFNWDEAIAVTNLWKVILEDEGYEVEIETADPAPVFQGLSDGAYDAVLDVWLPLTHQEYVERYGDDIVELGAWNDEAKLTMAVNSDAPIDSISELADNADEFGNRIVGIEAGAGLTSATENEVIPTYGLEDMDFVVSSTPAMLTELKSAMDSGDNIAVTLWRPHWAYDAYDIKDLEDPEGTLGDAESIYSYGSSTLAEDHPEVSEWLTNFKMDSDHLYSLENLMFNENEGSDDYEPIVREWIEQNQEYVDGLTS</sequence>
<proteinExistence type="predicted"/>
<evidence type="ECO:0000259" key="6">
    <source>
        <dbReference type="Pfam" id="PF04069"/>
    </source>
</evidence>
<reference evidence="7" key="1">
    <citation type="submission" date="2021-03" db="EMBL/GenBank/DDBJ databases">
        <title>Leucobacter chromiisoli sp. nov., isolated from chromium-containing soil of chemical plant.</title>
        <authorList>
            <person name="Xu Z."/>
        </authorList>
    </citation>
    <scope>NUCLEOTIDE SEQUENCE</scope>
    <source>
        <strain evidence="7">K 70/01</strain>
    </source>
</reference>
<dbReference type="GO" id="GO:0015226">
    <property type="term" value="F:carnitine transmembrane transporter activity"/>
    <property type="evidence" value="ECO:0007669"/>
    <property type="project" value="TreeGrafter"/>
</dbReference>
<feature type="chain" id="PRO_5038372584" evidence="5">
    <location>
        <begin position="20"/>
        <end position="297"/>
    </location>
</feature>
<accession>A0A939QAF4</accession>
<keyword evidence="4" id="KW-0472">Membrane</keyword>
<evidence type="ECO:0000256" key="2">
    <source>
        <dbReference type="ARBA" id="ARBA00022448"/>
    </source>
</evidence>
<dbReference type="PANTHER" id="PTHR47737:SF1">
    <property type="entry name" value="GLYCINE BETAINE_PROLINE BETAINE TRANSPORT SYSTEM PERMEASE PROTEIN PROW"/>
    <property type="match status" value="1"/>
</dbReference>
<feature type="domain" description="ABC-type glycine betaine transport system substrate-binding" evidence="6">
    <location>
        <begin position="39"/>
        <end position="287"/>
    </location>
</feature>
<gene>
    <name evidence="7" type="ORF">J4H85_01220</name>
</gene>
<dbReference type="RefSeq" id="WP_208236111.1">
    <property type="nucleotide sequence ID" value="NZ_BAAAQU010000001.1"/>
</dbReference>
<comment type="caution">
    <text evidence="7">The sequence shown here is derived from an EMBL/GenBank/DDBJ whole genome shotgun (WGS) entry which is preliminary data.</text>
</comment>